<dbReference type="InterPro" id="IPR036188">
    <property type="entry name" value="FAD/NAD-bd_sf"/>
</dbReference>
<dbReference type="Gene3D" id="3.30.9.10">
    <property type="entry name" value="D-Amino Acid Oxidase, subunit A, domain 2"/>
    <property type="match status" value="1"/>
</dbReference>
<dbReference type="InterPro" id="IPR006076">
    <property type="entry name" value="FAD-dep_OxRdtase"/>
</dbReference>
<protein>
    <submittedName>
        <fullName evidence="3">FAD-binding oxidoreductase</fullName>
    </submittedName>
</protein>
<proteinExistence type="predicted"/>
<feature type="domain" description="FAD dependent oxidoreductase" evidence="2">
    <location>
        <begin position="11"/>
        <end position="355"/>
    </location>
</feature>
<dbReference type="GO" id="GO:0016491">
    <property type="term" value="F:oxidoreductase activity"/>
    <property type="evidence" value="ECO:0007669"/>
    <property type="project" value="UniProtKB-KW"/>
</dbReference>
<dbReference type="Gene3D" id="3.50.50.60">
    <property type="entry name" value="FAD/NAD(P)-binding domain"/>
    <property type="match status" value="1"/>
</dbReference>
<evidence type="ECO:0000259" key="2">
    <source>
        <dbReference type="Pfam" id="PF01266"/>
    </source>
</evidence>
<dbReference type="PANTHER" id="PTHR13847:SF287">
    <property type="entry name" value="FAD-DEPENDENT OXIDOREDUCTASE DOMAIN-CONTAINING PROTEIN 1"/>
    <property type="match status" value="1"/>
</dbReference>
<keyword evidence="4" id="KW-1185">Reference proteome</keyword>
<comment type="caution">
    <text evidence="3">The sequence shown here is derived from an EMBL/GenBank/DDBJ whole genome shotgun (WGS) entry which is preliminary data.</text>
</comment>
<dbReference type="SUPFAM" id="SSF51905">
    <property type="entry name" value="FAD/NAD(P)-binding domain"/>
    <property type="match status" value="1"/>
</dbReference>
<reference evidence="3 4" key="1">
    <citation type="submission" date="2018-08" db="EMBL/GenBank/DDBJ databases">
        <title>Acidipila sp. 4G-K13, an acidobacterium isolated from forest soil.</title>
        <authorList>
            <person name="Gao Z.-H."/>
            <person name="Qiu L.-H."/>
        </authorList>
    </citation>
    <scope>NUCLEOTIDE SEQUENCE [LARGE SCALE GENOMIC DNA]</scope>
    <source>
        <strain evidence="3 4">4G-K13</strain>
    </source>
</reference>
<evidence type="ECO:0000256" key="1">
    <source>
        <dbReference type="ARBA" id="ARBA00023002"/>
    </source>
</evidence>
<evidence type="ECO:0000313" key="3">
    <source>
        <dbReference type="EMBL" id="RFU15043.1"/>
    </source>
</evidence>
<dbReference type="PANTHER" id="PTHR13847">
    <property type="entry name" value="SARCOSINE DEHYDROGENASE-RELATED"/>
    <property type="match status" value="1"/>
</dbReference>
<accession>A0A372IKD8</accession>
<evidence type="ECO:0000313" key="4">
    <source>
        <dbReference type="Proteomes" id="UP000264702"/>
    </source>
</evidence>
<sequence length="380" mass="40681">MRALSAETVFDAVIAGAGIVGAACALECAQRGLRVAVVESRAIAGGATGAAMGHIVALDDSPMQLALTRWSQRLWSELAPRLPESAQYRECGTIWLARDEQEMEEVRRKKRTFDAAGIPAEVLDGDALAGAEPHLARPLAGGLMAPLDAVVQAASATEWLVAEAARLGAKLYLPQTVTEAREGRVLLRDGTALRARWIVLAGGTDGLELTPALPIRRRKGHLILAECAPGFMRHQLVELGYLKSAHALEGDSVAFNVQPRPPGQILIGSSRQYDAAGDEVEERIVTEMLERAEAFLPGVRELRVVRMWTGFRAATADKLPLIGPWGEDATLFVANGHEGLGITTSLATARLLVDRLLGERSPIDSDAYLPSRFAGHGGRA</sequence>
<dbReference type="AlphaFoldDB" id="A0A372IKD8"/>
<organism evidence="3 4">
    <name type="scientific">Paracidobacterium acidisoli</name>
    <dbReference type="NCBI Taxonomy" id="2303751"/>
    <lineage>
        <taxon>Bacteria</taxon>
        <taxon>Pseudomonadati</taxon>
        <taxon>Acidobacteriota</taxon>
        <taxon>Terriglobia</taxon>
        <taxon>Terriglobales</taxon>
        <taxon>Acidobacteriaceae</taxon>
        <taxon>Paracidobacterium</taxon>
    </lineage>
</organism>
<dbReference type="Proteomes" id="UP000264702">
    <property type="component" value="Unassembled WGS sequence"/>
</dbReference>
<dbReference type="GO" id="GO:0005737">
    <property type="term" value="C:cytoplasm"/>
    <property type="evidence" value="ECO:0007669"/>
    <property type="project" value="TreeGrafter"/>
</dbReference>
<dbReference type="EMBL" id="QVQT01000008">
    <property type="protein sequence ID" value="RFU15043.1"/>
    <property type="molecule type" value="Genomic_DNA"/>
</dbReference>
<dbReference type="Pfam" id="PF01266">
    <property type="entry name" value="DAO"/>
    <property type="match status" value="1"/>
</dbReference>
<dbReference type="OrthoDB" id="9806257at2"/>
<name>A0A372IKD8_9BACT</name>
<dbReference type="PROSITE" id="PS51257">
    <property type="entry name" value="PROKAR_LIPOPROTEIN"/>
    <property type="match status" value="1"/>
</dbReference>
<gene>
    <name evidence="3" type="ORF">D0Y96_19635</name>
</gene>
<keyword evidence="1" id="KW-0560">Oxidoreductase</keyword>
<dbReference type="SUPFAM" id="SSF54373">
    <property type="entry name" value="FAD-linked reductases, C-terminal domain"/>
    <property type="match status" value="1"/>
</dbReference>